<dbReference type="GO" id="GO:0003735">
    <property type="term" value="F:structural constituent of ribosome"/>
    <property type="evidence" value="ECO:0007669"/>
    <property type="project" value="InterPro"/>
</dbReference>
<reference evidence="9 10" key="1">
    <citation type="journal article" date="2020" name="Biotechnol. Biofuels">
        <title>New insights from the biogas microbiome by comprehensive genome-resolved metagenomics of nearly 1600 species originating from multiple anaerobic digesters.</title>
        <authorList>
            <person name="Campanaro S."/>
            <person name="Treu L."/>
            <person name="Rodriguez-R L.M."/>
            <person name="Kovalovszki A."/>
            <person name="Ziels R.M."/>
            <person name="Maus I."/>
            <person name="Zhu X."/>
            <person name="Kougias P.G."/>
            <person name="Basile A."/>
            <person name="Luo G."/>
            <person name="Schluter A."/>
            <person name="Konstantinidis K.T."/>
            <person name="Angelidaki I."/>
        </authorList>
    </citation>
    <scope>NUCLEOTIDE SEQUENCE [LARGE SCALE GENOMIC DNA]</scope>
    <source>
        <strain evidence="9">AS19jrsBPTG_9</strain>
    </source>
</reference>
<evidence type="ECO:0000256" key="3">
    <source>
        <dbReference type="ARBA" id="ARBA00022980"/>
    </source>
</evidence>
<dbReference type="InterPro" id="IPR020930">
    <property type="entry name" value="Ribosomal_uL5_bac-type"/>
</dbReference>
<evidence type="ECO:0000313" key="10">
    <source>
        <dbReference type="Proteomes" id="UP000564033"/>
    </source>
</evidence>
<dbReference type="GO" id="GO:0008097">
    <property type="term" value="F:5S rRNA binding"/>
    <property type="evidence" value="ECO:0007669"/>
    <property type="project" value="InterPro"/>
</dbReference>
<organism evidence="9 10">
    <name type="scientific">Candidatus Dojkabacteria bacterium</name>
    <dbReference type="NCBI Taxonomy" id="2099670"/>
    <lineage>
        <taxon>Bacteria</taxon>
        <taxon>Candidatus Dojkabacteria</taxon>
    </lineage>
</organism>
<dbReference type="InterPro" id="IPR020057">
    <property type="entry name" value="Ribosomal_bL25_b-dom"/>
</dbReference>
<evidence type="ECO:0000313" key="9">
    <source>
        <dbReference type="EMBL" id="NLZ24747.1"/>
    </source>
</evidence>
<dbReference type="Pfam" id="PF14693">
    <property type="entry name" value="Ribosomal_TL5_C"/>
    <property type="match status" value="1"/>
</dbReference>
<dbReference type="Proteomes" id="UP000564033">
    <property type="component" value="Unassembled WGS sequence"/>
</dbReference>
<feature type="domain" description="Large ribosomal subunit protein bL25 beta" evidence="8">
    <location>
        <begin position="98"/>
        <end position="182"/>
    </location>
</feature>
<gene>
    <name evidence="5" type="primary">rplY</name>
    <name evidence="5" type="synonym">ctc</name>
    <name evidence="9" type="ORF">GX888_03330</name>
</gene>
<dbReference type="PANTHER" id="PTHR33284:SF1">
    <property type="entry name" value="RIBOSOMAL PROTEIN L25_GLN-TRNA SYNTHETASE, ANTI-CODON-BINDING DOMAIN-CONTAINING PROTEIN"/>
    <property type="match status" value="1"/>
</dbReference>
<feature type="compositionally biased region" description="Polar residues" evidence="6">
    <location>
        <begin position="222"/>
        <end position="231"/>
    </location>
</feature>
<evidence type="ECO:0000256" key="5">
    <source>
        <dbReference type="HAMAP-Rule" id="MF_01334"/>
    </source>
</evidence>
<evidence type="ECO:0000259" key="8">
    <source>
        <dbReference type="Pfam" id="PF14693"/>
    </source>
</evidence>
<comment type="similarity">
    <text evidence="5">Belongs to the bacterial ribosomal protein bL25 family. CTC subfamily.</text>
</comment>
<dbReference type="Gene3D" id="2.170.120.20">
    <property type="entry name" value="Ribosomal protein L25, beta domain"/>
    <property type="match status" value="1"/>
</dbReference>
<keyword evidence="2 5" id="KW-0694">RNA-binding</keyword>
<name>A0A847VEG4_9BACT</name>
<feature type="compositionally biased region" description="Acidic residues" evidence="6">
    <location>
        <begin position="189"/>
        <end position="213"/>
    </location>
</feature>
<dbReference type="Pfam" id="PF01386">
    <property type="entry name" value="Ribosomal_L25p"/>
    <property type="match status" value="1"/>
</dbReference>
<dbReference type="SUPFAM" id="SSF50715">
    <property type="entry name" value="Ribosomal protein L25-like"/>
    <property type="match status" value="1"/>
</dbReference>
<dbReference type="InterPro" id="IPR037121">
    <property type="entry name" value="Ribosomal_bL25_C"/>
</dbReference>
<protein>
    <recommendedName>
        <fullName evidence="5">Large ribosomal subunit protein bL25</fullName>
    </recommendedName>
    <alternativeName>
        <fullName evidence="5">General stress protein CTC</fullName>
    </alternativeName>
</protein>
<evidence type="ECO:0000256" key="1">
    <source>
        <dbReference type="ARBA" id="ARBA00022730"/>
    </source>
</evidence>
<dbReference type="InterPro" id="IPR029751">
    <property type="entry name" value="Ribosomal_L25_dom"/>
</dbReference>
<dbReference type="GO" id="GO:0006412">
    <property type="term" value="P:translation"/>
    <property type="evidence" value="ECO:0007669"/>
    <property type="project" value="UniProtKB-UniRule"/>
</dbReference>
<evidence type="ECO:0000256" key="2">
    <source>
        <dbReference type="ARBA" id="ARBA00022884"/>
    </source>
</evidence>
<evidence type="ECO:0000256" key="6">
    <source>
        <dbReference type="SAM" id="MobiDB-lite"/>
    </source>
</evidence>
<keyword evidence="1 5" id="KW-0699">rRNA-binding</keyword>
<dbReference type="PANTHER" id="PTHR33284">
    <property type="entry name" value="RIBOSOMAL PROTEIN L25/GLN-TRNA SYNTHETASE, ANTI-CODON-BINDING DOMAIN-CONTAINING PROTEIN"/>
    <property type="match status" value="1"/>
</dbReference>
<dbReference type="CDD" id="cd00495">
    <property type="entry name" value="Ribosomal_L25_TL5_CTC"/>
    <property type="match status" value="1"/>
</dbReference>
<dbReference type="HAMAP" id="MF_01334">
    <property type="entry name" value="Ribosomal_bL25_CTC"/>
    <property type="match status" value="1"/>
</dbReference>
<dbReference type="InterPro" id="IPR020056">
    <property type="entry name" value="Rbsml_bL25/Gln-tRNA_synth_N"/>
</dbReference>
<evidence type="ECO:0000256" key="4">
    <source>
        <dbReference type="ARBA" id="ARBA00023274"/>
    </source>
</evidence>
<dbReference type="AlphaFoldDB" id="A0A847VEG4"/>
<dbReference type="InterPro" id="IPR001021">
    <property type="entry name" value="Ribosomal_bL25_long"/>
</dbReference>
<keyword evidence="4 5" id="KW-0687">Ribonucleoprotein</keyword>
<dbReference type="GO" id="GO:0022625">
    <property type="term" value="C:cytosolic large ribosomal subunit"/>
    <property type="evidence" value="ECO:0007669"/>
    <property type="project" value="TreeGrafter"/>
</dbReference>
<proteinExistence type="inferred from homology"/>
<feature type="domain" description="Large ribosomal subunit protein bL25 L25" evidence="7">
    <location>
        <begin position="7"/>
        <end position="89"/>
    </location>
</feature>
<accession>A0A847VEG4</accession>
<feature type="region of interest" description="Disordered" evidence="6">
    <location>
        <begin position="187"/>
        <end position="231"/>
    </location>
</feature>
<dbReference type="NCBIfam" id="TIGR00731">
    <property type="entry name" value="bL25_bact_ctc"/>
    <property type="match status" value="1"/>
</dbReference>
<comment type="subunit">
    <text evidence="5">Part of the 50S ribosomal subunit; part of the 5S rRNA/L5/L18/L25 subcomplex. Contacts the 5S rRNA. Binds to the 5S rRNA independently of L5 and L18.</text>
</comment>
<dbReference type="EMBL" id="JAAZIL010000083">
    <property type="protein sequence ID" value="NLZ24747.1"/>
    <property type="molecule type" value="Genomic_DNA"/>
</dbReference>
<dbReference type="InterPro" id="IPR011035">
    <property type="entry name" value="Ribosomal_bL25/Gln-tRNA_synth"/>
</dbReference>
<sequence>METLLLNKRDARGKKVKQLRKEGVIPAVVYNAKGDSTNVSLSETDANWLLRNTTSTSIIDAKLDKKEFKTVVKEFDLHPVTEKVNHVSLFQIDEDAPMTFTLPFNIVGTAPAVKNNLGVMVNVLDSIEVRCTLKDLVPFIEVDVSNLNHPGETIALDDLDFPKGMSLMNEELQSATIVTITELQKEEEIIVEDTEEEEIPEGEEVPEGEEIPEGEGREQDDSQPTSEEQRG</sequence>
<comment type="caution">
    <text evidence="9">The sequence shown here is derived from an EMBL/GenBank/DDBJ whole genome shotgun (WGS) entry which is preliminary data.</text>
</comment>
<comment type="function">
    <text evidence="5">This is one of the proteins that binds to the 5S RNA in the ribosome where it forms part of the central protuberance.</text>
</comment>
<keyword evidence="3 5" id="KW-0689">Ribosomal protein</keyword>
<dbReference type="Gene3D" id="2.40.240.10">
    <property type="entry name" value="Ribosomal Protein L25, Chain P"/>
    <property type="match status" value="1"/>
</dbReference>
<evidence type="ECO:0000259" key="7">
    <source>
        <dbReference type="Pfam" id="PF01386"/>
    </source>
</evidence>